<dbReference type="Proteomes" id="UP000652354">
    <property type="component" value="Unassembled WGS sequence"/>
</dbReference>
<evidence type="ECO:0000259" key="3">
    <source>
        <dbReference type="Pfam" id="PF19843"/>
    </source>
</evidence>
<dbReference type="EMBL" id="BONR01000001">
    <property type="protein sequence ID" value="GIG53361.1"/>
    <property type="molecule type" value="Genomic_DNA"/>
</dbReference>
<dbReference type="InterPro" id="IPR046281">
    <property type="entry name" value="DUF6318"/>
</dbReference>
<accession>A0A919Q1V1</accession>
<feature type="domain" description="DUF6318" evidence="3">
    <location>
        <begin position="66"/>
        <end position="198"/>
    </location>
</feature>
<organism evidence="4 5">
    <name type="scientific">Demequina activiva</name>
    <dbReference type="NCBI Taxonomy" id="1582364"/>
    <lineage>
        <taxon>Bacteria</taxon>
        <taxon>Bacillati</taxon>
        <taxon>Actinomycetota</taxon>
        <taxon>Actinomycetes</taxon>
        <taxon>Micrococcales</taxon>
        <taxon>Demequinaceae</taxon>
        <taxon>Demequina</taxon>
    </lineage>
</organism>
<protein>
    <recommendedName>
        <fullName evidence="3">DUF6318 domain-containing protein</fullName>
    </recommendedName>
</protein>
<feature type="chain" id="PRO_5038842302" description="DUF6318 domain-containing protein" evidence="2">
    <location>
        <begin position="21"/>
        <end position="205"/>
    </location>
</feature>
<dbReference type="Pfam" id="PF19843">
    <property type="entry name" value="DUF6318"/>
    <property type="match status" value="1"/>
</dbReference>
<keyword evidence="5" id="KW-1185">Reference proteome</keyword>
<name>A0A919Q1V1_9MICO</name>
<dbReference type="AlphaFoldDB" id="A0A919Q1V1"/>
<evidence type="ECO:0000256" key="1">
    <source>
        <dbReference type="SAM" id="MobiDB-lite"/>
    </source>
</evidence>
<feature type="region of interest" description="Disordered" evidence="1">
    <location>
        <begin position="27"/>
        <end position="55"/>
    </location>
</feature>
<feature type="signal peptide" evidence="2">
    <location>
        <begin position="1"/>
        <end position="20"/>
    </location>
</feature>
<gene>
    <name evidence="4" type="ORF">Dac01nite_01130</name>
</gene>
<evidence type="ECO:0000256" key="2">
    <source>
        <dbReference type="SAM" id="SignalP"/>
    </source>
</evidence>
<evidence type="ECO:0000313" key="5">
    <source>
        <dbReference type="Proteomes" id="UP000652354"/>
    </source>
</evidence>
<comment type="caution">
    <text evidence="4">The sequence shown here is derived from an EMBL/GenBank/DDBJ whole genome shotgun (WGS) entry which is preliminary data.</text>
</comment>
<dbReference type="PROSITE" id="PS51257">
    <property type="entry name" value="PROKAR_LIPOPROTEIN"/>
    <property type="match status" value="1"/>
</dbReference>
<reference evidence="4" key="1">
    <citation type="submission" date="2021-01" db="EMBL/GenBank/DDBJ databases">
        <title>Whole genome shotgun sequence of Demequina activiva NBRC 110675.</title>
        <authorList>
            <person name="Komaki H."/>
            <person name="Tamura T."/>
        </authorList>
    </citation>
    <scope>NUCLEOTIDE SEQUENCE</scope>
    <source>
        <strain evidence="4">NBRC 110675</strain>
    </source>
</reference>
<evidence type="ECO:0000313" key="4">
    <source>
        <dbReference type="EMBL" id="GIG53361.1"/>
    </source>
</evidence>
<sequence>MIRRGWGVGAAALAAAVVMAGCNGDPEPVVTPSPTPTETASETPAPTPTPSPTPTALTEEEILAAIPEAARSQDFPGAQEFARFFLVAANDAMADGSSVVVDALATSSCVYCANLRELVSRTVDENITVRGGDLDLGEGLPTGGLQENGLWRIEFESETAQREFLDENGVVVATDEAQSANVTVLLTWDSGHWAVVDVDAQELTV</sequence>
<proteinExistence type="predicted"/>
<dbReference type="RefSeq" id="WP_203652837.1">
    <property type="nucleotide sequence ID" value="NZ_BONR01000001.1"/>
</dbReference>
<keyword evidence="2" id="KW-0732">Signal</keyword>